<dbReference type="EMBL" id="JACKWZ010000031">
    <property type="protein sequence ID" value="KAF9420495.1"/>
    <property type="molecule type" value="Genomic_DNA"/>
</dbReference>
<accession>A0A835L9F2</accession>
<organism evidence="9 10">
    <name type="scientific">Spodoptera exigua</name>
    <name type="common">Beet armyworm</name>
    <name type="synonym">Noctua fulgens</name>
    <dbReference type="NCBI Taxonomy" id="7107"/>
    <lineage>
        <taxon>Eukaryota</taxon>
        <taxon>Metazoa</taxon>
        <taxon>Ecdysozoa</taxon>
        <taxon>Arthropoda</taxon>
        <taxon>Hexapoda</taxon>
        <taxon>Insecta</taxon>
        <taxon>Pterygota</taxon>
        <taxon>Neoptera</taxon>
        <taxon>Endopterygota</taxon>
        <taxon>Lepidoptera</taxon>
        <taxon>Glossata</taxon>
        <taxon>Ditrysia</taxon>
        <taxon>Noctuoidea</taxon>
        <taxon>Noctuidae</taxon>
        <taxon>Amphipyrinae</taxon>
        <taxon>Spodoptera</taxon>
    </lineage>
</organism>
<evidence type="ECO:0000256" key="3">
    <source>
        <dbReference type="ARBA" id="ARBA00022690"/>
    </source>
</evidence>
<evidence type="ECO:0000256" key="4">
    <source>
        <dbReference type="ARBA" id="ARBA00022900"/>
    </source>
</evidence>
<evidence type="ECO:0000256" key="1">
    <source>
        <dbReference type="ARBA" id="ARBA00004613"/>
    </source>
</evidence>
<feature type="disulfide bond" evidence="7">
    <location>
        <begin position="450"/>
        <end position="465"/>
    </location>
</feature>
<evidence type="ECO:0000256" key="7">
    <source>
        <dbReference type="PROSITE-ProRule" id="PRU00776"/>
    </source>
</evidence>
<dbReference type="InterPro" id="IPR008037">
    <property type="entry name" value="Pacifastin_dom"/>
</dbReference>
<evidence type="ECO:0000313" key="9">
    <source>
        <dbReference type="EMBL" id="KAF9420495.1"/>
    </source>
</evidence>
<dbReference type="SUPFAM" id="SSF57283">
    <property type="entry name" value="PMP inhibitors"/>
    <property type="match status" value="11"/>
</dbReference>
<feature type="disulfide bond" evidence="7">
    <location>
        <begin position="339"/>
        <end position="354"/>
    </location>
</feature>
<dbReference type="Pfam" id="PF05375">
    <property type="entry name" value="Pacifastin_I"/>
    <property type="match status" value="7"/>
</dbReference>
<keyword evidence="4 7" id="KW-0722">Serine protease inhibitor</keyword>
<dbReference type="PROSITE" id="PS51446">
    <property type="entry name" value="PACIFASTIN"/>
    <property type="match status" value="7"/>
</dbReference>
<name>A0A835L9F2_SPOEX</name>
<evidence type="ECO:0000256" key="5">
    <source>
        <dbReference type="ARBA" id="ARBA00023157"/>
    </source>
</evidence>
<feature type="domain" description="Pacifastin" evidence="8">
    <location>
        <begin position="447"/>
        <end position="482"/>
    </location>
</feature>
<feature type="domain" description="Pacifastin" evidence="8">
    <location>
        <begin position="162"/>
        <end position="197"/>
    </location>
</feature>
<comment type="subcellular location">
    <subcellularLocation>
        <location evidence="1">Secreted</location>
    </subcellularLocation>
</comment>
<evidence type="ECO:0000256" key="6">
    <source>
        <dbReference type="ARBA" id="ARBA00029459"/>
    </source>
</evidence>
<feature type="disulfide bond" evidence="7">
    <location>
        <begin position="824"/>
        <end position="834"/>
    </location>
</feature>
<reference evidence="9" key="1">
    <citation type="submission" date="2020-08" db="EMBL/GenBank/DDBJ databases">
        <title>Spodoptera exigua strain:BAW_Kor-Di-RS1 Genome sequencing and assembly.</title>
        <authorList>
            <person name="Kim J."/>
            <person name="Nam H.Y."/>
            <person name="Kwon M."/>
            <person name="Choi J.H."/>
            <person name="Cho S.R."/>
            <person name="Kim G.-H."/>
        </authorList>
    </citation>
    <scope>NUCLEOTIDE SEQUENCE</scope>
    <source>
        <strain evidence="9">BAW_Kor-Di-RS1</strain>
        <tissue evidence="9">Whole-body</tissue>
    </source>
</reference>
<feature type="domain" description="Pacifastin" evidence="8">
    <location>
        <begin position="336"/>
        <end position="371"/>
    </location>
</feature>
<keyword evidence="5 7" id="KW-1015">Disulfide bond</keyword>
<feature type="domain" description="Pacifastin" evidence="8">
    <location>
        <begin position="808"/>
        <end position="842"/>
    </location>
</feature>
<feature type="disulfide bond" evidence="7">
    <location>
        <begin position="87"/>
        <end position="105"/>
    </location>
</feature>
<comment type="caution">
    <text evidence="9">The sequence shown here is derived from an EMBL/GenBank/DDBJ whole genome shotgun (WGS) entry which is preliminary data.</text>
</comment>
<proteinExistence type="inferred from homology"/>
<feature type="domain" description="Pacifastin" evidence="8">
    <location>
        <begin position="657"/>
        <end position="694"/>
    </location>
</feature>
<feature type="disulfide bond" evidence="7">
    <location>
        <begin position="90"/>
        <end position="100"/>
    </location>
</feature>
<feature type="disulfide bond" evidence="7">
    <location>
        <begin position="811"/>
        <end position="826"/>
    </location>
</feature>
<feature type="disulfide bond" evidence="7">
    <location>
        <begin position="394"/>
        <end position="409"/>
    </location>
</feature>
<protein>
    <recommendedName>
        <fullName evidence="8">Pacifastin domain-containing protein</fullName>
    </recommendedName>
</protein>
<comment type="caution">
    <text evidence="7">Lacks conserved residue(s) required for the propagation of feature annotation.</text>
</comment>
<evidence type="ECO:0000256" key="2">
    <source>
        <dbReference type="ARBA" id="ARBA00022525"/>
    </source>
</evidence>
<feature type="domain" description="Pacifastin" evidence="8">
    <location>
        <begin position="74"/>
        <end position="108"/>
    </location>
</feature>
<dbReference type="InterPro" id="IPR036201">
    <property type="entry name" value="Pacifastin_dom_sf"/>
</dbReference>
<feature type="disulfide bond" evidence="7">
    <location>
        <begin position="660"/>
        <end position="675"/>
    </location>
</feature>
<feature type="disulfide bond" evidence="7">
    <location>
        <begin position="165"/>
        <end position="180"/>
    </location>
</feature>
<keyword evidence="10" id="KW-1185">Reference proteome</keyword>
<dbReference type="GO" id="GO:0005576">
    <property type="term" value="C:extracellular region"/>
    <property type="evidence" value="ECO:0007669"/>
    <property type="project" value="UniProtKB-SubCell"/>
</dbReference>
<feature type="domain" description="Pacifastin" evidence="8">
    <location>
        <begin position="391"/>
        <end position="426"/>
    </location>
</feature>
<evidence type="ECO:0000259" key="8">
    <source>
        <dbReference type="PROSITE" id="PS51446"/>
    </source>
</evidence>
<sequence length="1063" mass="119985">MLTIKCSPGVIDPSCTEERKEVERHESLSADTTEVQCLVGSEWESNCHYCRCSDVGIAECLKQDTCDKGVFAEPVLCKPNTTFQRDCNTCICLENGLGLCTLEFCRRSGSIDSVPEILIADTELNDKDEASQPFKTEIVVPNQNHYDIGGLDLEHNFVILKRSICKPLEEFMRDCNPCKCASDGLSYSCTHNECLETDVGKEDKDKEVEVFMQSEGQDHIERHSVCRASNTFYIGCNTCRCNSLGTDYTCTNKPCPLPADVELFHELKEIKPAVPYQGDFKTEKEYKAAKLSVVTSYTLLLYNYVMAYSSDYYFGPKSFVASQCHTMKSSKNKTKSRVCEANRMFIKDCNTCWCNEDGTSYYCTRRVCVPLLPEDQPDIGGIPAENLRVIKKECRPNEVFELECNMCRCNPDGKSYACTRRACEEPIDDKKNATLSRKVRSLTTEPPKACKPGQEFRMDCNKCLCDNKGQDFSCTRHDCNALNNNHHASAFTGVRSKRGSVFDRGCNVCKCTDNGQFATCSLKRCKTETEHAPESDQGFRCNPGEQFKRDCNDCTCSADGRMEPVRQCVPTMLVRGPSHVCICTSEGIFHCRPKKFEEDEGLNNQSTEDCEPNYLYRQNNLFCACSANGTWESKNCEDHFHYLRPRKRIYNYHLKTNIACTPNDLFLIDCNLCRCSSKGFIDVTLCTKRLCGRGHKVDDCAYGDMLRTENEMCRCSDINYYIDRLCIKVLKDPVQKIPAKEISKLDDIEKTVCNSEVVYKVNCNTCICKDGNLVCTDTPCEHKKSTKVPLRAKKTNEIKSLPRLKSMNAVCEPGKRYRYKCNVCSCTKDGSPSCTTMICLENYVLDMKSLRGLLSTADVAIARKLPEIKYGMKCVQGQTYKMACNTCRCGNKNNLDNCRRCYCRANRTPTCSNEDACKQPIVARDLKPEDVRSPIKDKEFMNLPELPHTASPCVPGTTYKIDCNVCLCDEFQNLMCDKLLCISFADMHKAEAIKKSGLPCNNKDFTENMVLQSKCVECTCNGTTYCVAKDNCISEAESLQRAHGSRRSFDINSGQCLPNHVYK</sequence>
<dbReference type="GO" id="GO:0004867">
    <property type="term" value="F:serine-type endopeptidase inhibitor activity"/>
    <property type="evidence" value="ECO:0007669"/>
    <property type="project" value="UniProtKB-UniRule"/>
</dbReference>
<gene>
    <name evidence="9" type="ORF">HW555_003245</name>
</gene>
<dbReference type="AlphaFoldDB" id="A0A835L9F2"/>
<feature type="disulfide bond" evidence="7">
    <location>
        <begin position="821"/>
        <end position="839"/>
    </location>
</feature>
<comment type="similarity">
    <text evidence="6 7">Belongs to the protease inhibitor I19 family.</text>
</comment>
<keyword evidence="2" id="KW-0964">Secreted</keyword>
<dbReference type="Proteomes" id="UP000648187">
    <property type="component" value="Unassembled WGS sequence"/>
</dbReference>
<feature type="disulfide bond" evidence="7">
    <location>
        <begin position="77"/>
        <end position="92"/>
    </location>
</feature>
<keyword evidence="3 7" id="KW-0646">Protease inhibitor</keyword>
<evidence type="ECO:0000313" key="10">
    <source>
        <dbReference type="Proteomes" id="UP000648187"/>
    </source>
</evidence>